<organism evidence="1 2">
    <name type="scientific">Longimicrobium terrae</name>
    <dbReference type="NCBI Taxonomy" id="1639882"/>
    <lineage>
        <taxon>Bacteria</taxon>
        <taxon>Pseudomonadati</taxon>
        <taxon>Gemmatimonadota</taxon>
        <taxon>Longimicrobiia</taxon>
        <taxon>Longimicrobiales</taxon>
        <taxon>Longimicrobiaceae</taxon>
        <taxon>Longimicrobium</taxon>
    </lineage>
</organism>
<keyword evidence="2" id="KW-1185">Reference proteome</keyword>
<gene>
    <name evidence="1" type="ORF">HNQ61_005458</name>
</gene>
<comment type="caution">
    <text evidence="1">The sequence shown here is derived from an EMBL/GenBank/DDBJ whole genome shotgun (WGS) entry which is preliminary data.</text>
</comment>
<dbReference type="Proteomes" id="UP000582837">
    <property type="component" value="Unassembled WGS sequence"/>
</dbReference>
<evidence type="ECO:0000313" key="1">
    <source>
        <dbReference type="EMBL" id="MBB6073780.1"/>
    </source>
</evidence>
<proteinExistence type="predicted"/>
<protein>
    <submittedName>
        <fullName evidence="1">Uncharacterized protein</fullName>
    </submittedName>
</protein>
<dbReference type="EMBL" id="JACHIA010000029">
    <property type="protein sequence ID" value="MBB6073780.1"/>
    <property type="molecule type" value="Genomic_DNA"/>
</dbReference>
<reference evidence="1 2" key="1">
    <citation type="submission" date="2020-08" db="EMBL/GenBank/DDBJ databases">
        <title>Genomic Encyclopedia of Type Strains, Phase IV (KMG-IV): sequencing the most valuable type-strain genomes for metagenomic binning, comparative biology and taxonomic classification.</title>
        <authorList>
            <person name="Goeker M."/>
        </authorList>
    </citation>
    <scope>NUCLEOTIDE SEQUENCE [LARGE SCALE GENOMIC DNA]</scope>
    <source>
        <strain evidence="1 2">DSM 29007</strain>
    </source>
</reference>
<dbReference type="RefSeq" id="WP_170035186.1">
    <property type="nucleotide sequence ID" value="NZ_JABDTL010000001.1"/>
</dbReference>
<accession>A0A841H6N3</accession>
<name>A0A841H6N3_9BACT</name>
<evidence type="ECO:0000313" key="2">
    <source>
        <dbReference type="Proteomes" id="UP000582837"/>
    </source>
</evidence>
<dbReference type="AlphaFoldDB" id="A0A841H6N3"/>
<sequence length="78" mass="9250">MPATIQALPRRPLVRRDFRRGLRRFTMRNEAMAYYNAHPGEWAELIAILERAEQQIGPVDPLPRYTRATLRGEVFRER</sequence>